<feature type="compositionally biased region" description="Polar residues" evidence="6">
    <location>
        <begin position="527"/>
        <end position="549"/>
    </location>
</feature>
<dbReference type="OrthoDB" id="435460at2759"/>
<evidence type="ECO:0000256" key="1">
    <source>
        <dbReference type="ARBA" id="ARBA00010467"/>
    </source>
</evidence>
<dbReference type="Gene3D" id="1.10.10.60">
    <property type="entry name" value="Homeodomain-like"/>
    <property type="match status" value="1"/>
</dbReference>
<dbReference type="PROSITE" id="PS50172">
    <property type="entry name" value="BRCT"/>
    <property type="match status" value="1"/>
</dbReference>
<dbReference type="PANTHER" id="PTHR16466">
    <property type="entry name" value="TELOMERE REPEAT-BINDING FACTOR 2-INTERACTING PROTEIN 1"/>
    <property type="match status" value="1"/>
</dbReference>
<keyword evidence="4 5" id="KW-0539">Nucleus</keyword>
<comment type="subcellular location">
    <subcellularLocation>
        <location evidence="5">Nucleus</location>
    </subcellularLocation>
    <subcellularLocation>
        <location evidence="5">Chromosome</location>
        <location evidence="5">Telomere</location>
    </subcellularLocation>
</comment>
<evidence type="ECO:0000313" key="8">
    <source>
        <dbReference type="EMBL" id="KIO25569.1"/>
    </source>
</evidence>
<dbReference type="STRING" id="1051891.A0A0C3QI48"/>
<reference evidence="9" key="2">
    <citation type="submission" date="2015-01" db="EMBL/GenBank/DDBJ databases">
        <title>Evolutionary Origins and Diversification of the Mycorrhizal Mutualists.</title>
        <authorList>
            <consortium name="DOE Joint Genome Institute"/>
            <consortium name="Mycorrhizal Genomics Consortium"/>
            <person name="Kohler A."/>
            <person name="Kuo A."/>
            <person name="Nagy L.G."/>
            <person name="Floudas D."/>
            <person name="Copeland A."/>
            <person name="Barry K.W."/>
            <person name="Cichocki N."/>
            <person name="Veneault-Fourrey C."/>
            <person name="LaButti K."/>
            <person name="Lindquist E.A."/>
            <person name="Lipzen A."/>
            <person name="Lundell T."/>
            <person name="Morin E."/>
            <person name="Murat C."/>
            <person name="Riley R."/>
            <person name="Ohm R."/>
            <person name="Sun H."/>
            <person name="Tunlid A."/>
            <person name="Henrissat B."/>
            <person name="Grigoriev I.V."/>
            <person name="Hibbett D.S."/>
            <person name="Martin F."/>
        </authorList>
    </citation>
    <scope>NUCLEOTIDE SEQUENCE [LARGE SCALE GENOMIC DNA]</scope>
    <source>
        <strain evidence="9">MUT 4182</strain>
    </source>
</reference>
<comment type="similarity">
    <text evidence="1 5">Belongs to the RAP1 family.</text>
</comment>
<feature type="region of interest" description="Disordered" evidence="6">
    <location>
        <begin position="332"/>
        <end position="680"/>
    </location>
</feature>
<dbReference type="GO" id="GO:0042162">
    <property type="term" value="F:telomeric DNA binding"/>
    <property type="evidence" value="ECO:0007669"/>
    <property type="project" value="TreeGrafter"/>
</dbReference>
<evidence type="ECO:0000256" key="6">
    <source>
        <dbReference type="SAM" id="MobiDB-lite"/>
    </source>
</evidence>
<dbReference type="InterPro" id="IPR039595">
    <property type="entry name" value="TE2IP/Rap1"/>
</dbReference>
<dbReference type="GO" id="GO:0031848">
    <property type="term" value="P:protection from non-homologous end joining at telomere"/>
    <property type="evidence" value="ECO:0007669"/>
    <property type="project" value="TreeGrafter"/>
</dbReference>
<dbReference type="Pfam" id="PF08914">
    <property type="entry name" value="Myb_Rap1"/>
    <property type="match status" value="1"/>
</dbReference>
<comment type="function">
    <text evidence="5">Involved in the regulation of telomere length, clustering and has a specific role in telomere position effect (TPE).</text>
</comment>
<feature type="compositionally biased region" description="Basic and acidic residues" evidence="6">
    <location>
        <begin position="665"/>
        <end position="680"/>
    </location>
</feature>
<keyword evidence="9" id="KW-1185">Reference proteome</keyword>
<evidence type="ECO:0000259" key="7">
    <source>
        <dbReference type="PROSITE" id="PS50172"/>
    </source>
</evidence>
<gene>
    <name evidence="8" type="ORF">M407DRAFT_25049</name>
</gene>
<keyword evidence="3 5" id="KW-0779">Telomere</keyword>
<dbReference type="CDD" id="cd11655">
    <property type="entry name" value="rap1_myb-like"/>
    <property type="match status" value="1"/>
</dbReference>
<evidence type="ECO:0000256" key="2">
    <source>
        <dbReference type="ARBA" id="ARBA00022454"/>
    </source>
</evidence>
<feature type="compositionally biased region" description="Basic and acidic residues" evidence="6">
    <location>
        <begin position="389"/>
        <end position="399"/>
    </location>
</feature>
<dbReference type="SUPFAM" id="SSF46689">
    <property type="entry name" value="Homeodomain-like"/>
    <property type="match status" value="1"/>
</dbReference>
<comment type="subunit">
    <text evidence="5">Homodimer.</text>
</comment>
<dbReference type="InterPro" id="IPR009057">
    <property type="entry name" value="Homeodomain-like_sf"/>
</dbReference>
<dbReference type="InterPro" id="IPR001357">
    <property type="entry name" value="BRCT_dom"/>
</dbReference>
<feature type="domain" description="BRCT" evidence="7">
    <location>
        <begin position="168"/>
        <end position="226"/>
    </location>
</feature>
<organism evidence="8 9">
    <name type="scientific">Tulasnella calospora MUT 4182</name>
    <dbReference type="NCBI Taxonomy" id="1051891"/>
    <lineage>
        <taxon>Eukaryota</taxon>
        <taxon>Fungi</taxon>
        <taxon>Dikarya</taxon>
        <taxon>Basidiomycota</taxon>
        <taxon>Agaricomycotina</taxon>
        <taxon>Agaricomycetes</taxon>
        <taxon>Cantharellales</taxon>
        <taxon>Tulasnellaceae</taxon>
        <taxon>Tulasnella</taxon>
    </lineage>
</organism>
<dbReference type="AlphaFoldDB" id="A0A0C3QI48"/>
<feature type="compositionally biased region" description="Low complexity" evidence="6">
    <location>
        <begin position="589"/>
        <end position="615"/>
    </location>
</feature>
<evidence type="ECO:0000256" key="4">
    <source>
        <dbReference type="ARBA" id="ARBA00023242"/>
    </source>
</evidence>
<proteinExistence type="inferred from homology"/>
<name>A0A0C3QI48_9AGAM</name>
<feature type="compositionally biased region" description="Acidic residues" evidence="6">
    <location>
        <begin position="341"/>
        <end position="365"/>
    </location>
</feature>
<feature type="compositionally biased region" description="Polar residues" evidence="6">
    <location>
        <begin position="439"/>
        <end position="469"/>
    </location>
</feature>
<protein>
    <recommendedName>
        <fullName evidence="5">DNA-binding protein RAP1</fullName>
    </recommendedName>
</protein>
<dbReference type="Proteomes" id="UP000054248">
    <property type="component" value="Unassembled WGS sequence"/>
</dbReference>
<feature type="compositionally biased region" description="Polar residues" evidence="6">
    <location>
        <begin position="412"/>
        <end position="421"/>
    </location>
</feature>
<evidence type="ECO:0000256" key="5">
    <source>
        <dbReference type="RuleBase" id="RU367107"/>
    </source>
</evidence>
<evidence type="ECO:0000256" key="3">
    <source>
        <dbReference type="ARBA" id="ARBA00022895"/>
    </source>
</evidence>
<reference evidence="8 9" key="1">
    <citation type="submission" date="2014-04" db="EMBL/GenBank/DDBJ databases">
        <authorList>
            <consortium name="DOE Joint Genome Institute"/>
            <person name="Kuo A."/>
            <person name="Girlanda M."/>
            <person name="Perotto S."/>
            <person name="Kohler A."/>
            <person name="Nagy L.G."/>
            <person name="Floudas D."/>
            <person name="Copeland A."/>
            <person name="Barry K.W."/>
            <person name="Cichocki N."/>
            <person name="Veneault-Fourrey C."/>
            <person name="LaButti K."/>
            <person name="Lindquist E.A."/>
            <person name="Lipzen A."/>
            <person name="Lundell T."/>
            <person name="Morin E."/>
            <person name="Murat C."/>
            <person name="Sun H."/>
            <person name="Tunlid A."/>
            <person name="Henrissat B."/>
            <person name="Grigoriev I.V."/>
            <person name="Hibbett D.S."/>
            <person name="Martin F."/>
            <person name="Nordberg H.P."/>
            <person name="Cantor M.N."/>
            <person name="Hua S.X."/>
        </authorList>
    </citation>
    <scope>NUCLEOTIDE SEQUENCE [LARGE SCALE GENOMIC DNA]</scope>
    <source>
        <strain evidence="8 9">MUT 4182</strain>
    </source>
</reference>
<feature type="compositionally biased region" description="Pro residues" evidence="6">
    <location>
        <begin position="578"/>
        <end position="588"/>
    </location>
</feature>
<evidence type="ECO:0000313" key="9">
    <source>
        <dbReference type="Proteomes" id="UP000054248"/>
    </source>
</evidence>
<keyword evidence="2 5" id="KW-0158">Chromosome</keyword>
<accession>A0A0C3QI48</accession>
<feature type="compositionally biased region" description="Acidic residues" evidence="6">
    <location>
        <begin position="634"/>
        <end position="649"/>
    </location>
</feature>
<dbReference type="GO" id="GO:0010833">
    <property type="term" value="P:telomere maintenance via telomere lengthening"/>
    <property type="evidence" value="ECO:0007669"/>
    <property type="project" value="UniProtKB-UniRule"/>
</dbReference>
<dbReference type="GO" id="GO:0070187">
    <property type="term" value="C:shelterin complex"/>
    <property type="evidence" value="ECO:0007669"/>
    <property type="project" value="TreeGrafter"/>
</dbReference>
<dbReference type="PANTHER" id="PTHR16466:SF6">
    <property type="entry name" value="TELOMERIC REPEAT-BINDING FACTOR 2-INTERACTING PROTEIN 1"/>
    <property type="match status" value="1"/>
</dbReference>
<sequence length="680" mass="76158">MFVFVISSWTGQTLQNPTTIIHPAPKVMAEYEGPDDQPVDRPRPIFTYDDGSPVKFHIQKNLPQHMIEYLERLIADNGGTVTSEIVWKGFVLVDPRTAKGQRFQEKHTRHDRPQRYVVCYTFVAASITKGRMLEPQKMDNVLPIFEDEEKPVKVYLGLPPGASRTRALRKTITLYGGQVVDRTREAKVVIGDPTQATFRQLEKYRDPPRTYLEPLSWVKECLDTRKYSHSIVVLQPALPKQPGRPVGTGRTEYTPEEDKLLIQYIASKCPTLGGRSGNKIYKELCERPDLYRWSTTHTWQSWRNRYYKDMPRFNAAIARYLEARHLQLQVPPARQPQDQAGDNDDGDDNDDDDDDDDKDQLEYEEPASRANVVPRTAPKRPAPDDEDGRSEPETDQERTKARKRTRVDVQIEPNNDPNAQQLMFGHTGPPSEEEPQPWSGGTTSLGNASHPSTALASSTTRVSSGTNMSPPKRAARSSGGKNSVSVKAKGKMRAVQSEDSPPQEASGDPAGQEKREVSVEPVRPTRVTRQNSAQPQSTTHVEPVTNTTKRQARGAAKRAGDKAKVVASASSTRKPAKKPTPAPQPKPLPQDSSSSSHISDVSADALATEELLILQEQDEEQSNDMMLDAAPHAEDEDGELGSSNEESDSESMSPRILSMDTQQYMRRDLRQRPQRKPFDL</sequence>
<dbReference type="EMBL" id="KN823039">
    <property type="protein sequence ID" value="KIO25569.1"/>
    <property type="molecule type" value="Genomic_DNA"/>
</dbReference>
<dbReference type="HOGENOM" id="CLU_404500_0_0_1"/>
<dbReference type="InterPro" id="IPR015010">
    <property type="entry name" value="TERF2IP_Myb"/>
</dbReference>